<feature type="transmembrane region" description="Helical" evidence="1">
    <location>
        <begin position="146"/>
        <end position="164"/>
    </location>
</feature>
<organism evidence="2">
    <name type="scientific">termite gut metagenome</name>
    <dbReference type="NCBI Taxonomy" id="433724"/>
    <lineage>
        <taxon>unclassified sequences</taxon>
        <taxon>metagenomes</taxon>
        <taxon>organismal metagenomes</taxon>
    </lineage>
</organism>
<feature type="transmembrane region" description="Helical" evidence="1">
    <location>
        <begin position="176"/>
        <end position="207"/>
    </location>
</feature>
<reference evidence="2" key="1">
    <citation type="submission" date="2019-03" db="EMBL/GenBank/DDBJ databases">
        <title>Single cell metagenomics reveals metabolic interactions within the superorganism composed of flagellate Streblomastix strix and complex community of Bacteroidetes bacteria on its surface.</title>
        <authorList>
            <person name="Treitli S.C."/>
            <person name="Kolisko M."/>
            <person name="Husnik F."/>
            <person name="Keeling P."/>
            <person name="Hampl V."/>
        </authorList>
    </citation>
    <scope>NUCLEOTIDE SEQUENCE</scope>
    <source>
        <strain evidence="2">STM</strain>
    </source>
</reference>
<comment type="caution">
    <text evidence="2">The sequence shown here is derived from an EMBL/GenBank/DDBJ whole genome shotgun (WGS) entry which is preliminary data.</text>
</comment>
<gene>
    <name evidence="2" type="ORF">EZS27_004909</name>
</gene>
<dbReference type="PANTHER" id="PTHR16214:SF3">
    <property type="entry name" value="TRANSMEMBRANE PROTEIN 260"/>
    <property type="match status" value="1"/>
</dbReference>
<evidence type="ECO:0008006" key="3">
    <source>
        <dbReference type="Google" id="ProtNLM"/>
    </source>
</evidence>
<feature type="transmembrane region" description="Helical" evidence="1">
    <location>
        <begin position="80"/>
        <end position="101"/>
    </location>
</feature>
<evidence type="ECO:0000256" key="1">
    <source>
        <dbReference type="SAM" id="Phobius"/>
    </source>
</evidence>
<feature type="transmembrane region" description="Helical" evidence="1">
    <location>
        <begin position="113"/>
        <end position="134"/>
    </location>
</feature>
<dbReference type="AlphaFoldDB" id="A0A5J4SQU1"/>
<protein>
    <recommendedName>
        <fullName evidence="3">DUF2723 domain-containing protein</fullName>
    </recommendedName>
</protein>
<proteinExistence type="predicted"/>
<feature type="transmembrane region" description="Helical" evidence="1">
    <location>
        <begin position="341"/>
        <end position="363"/>
    </location>
</feature>
<keyword evidence="1" id="KW-0812">Transmembrane</keyword>
<feature type="transmembrane region" description="Helical" evidence="1">
    <location>
        <begin position="12"/>
        <end position="34"/>
    </location>
</feature>
<name>A0A5J4SQU1_9ZZZZ</name>
<evidence type="ECO:0000313" key="2">
    <source>
        <dbReference type="EMBL" id="KAA6347640.1"/>
    </source>
</evidence>
<dbReference type="Pfam" id="PF11028">
    <property type="entry name" value="TMEM260-like"/>
    <property type="match status" value="1"/>
</dbReference>
<feature type="transmembrane region" description="Helical" evidence="1">
    <location>
        <begin position="257"/>
        <end position="279"/>
    </location>
</feature>
<accession>A0A5J4SQU1</accession>
<feature type="transmembrane region" description="Helical" evidence="1">
    <location>
        <begin position="54"/>
        <end position="73"/>
    </location>
</feature>
<feature type="transmembrane region" description="Helical" evidence="1">
    <location>
        <begin position="291"/>
        <end position="307"/>
    </location>
</feature>
<dbReference type="InterPro" id="IPR052724">
    <property type="entry name" value="GT117_domain-containing"/>
</dbReference>
<keyword evidence="1" id="KW-0472">Membrane</keyword>
<dbReference type="EMBL" id="SNRY01000089">
    <property type="protein sequence ID" value="KAA6347640.1"/>
    <property type="molecule type" value="Genomic_DNA"/>
</dbReference>
<feature type="transmembrane region" description="Helical" evidence="1">
    <location>
        <begin position="219"/>
        <end position="237"/>
    </location>
</feature>
<feature type="transmembrane region" description="Helical" evidence="1">
    <location>
        <begin position="569"/>
        <end position="585"/>
    </location>
</feature>
<feature type="transmembrane region" description="Helical" evidence="1">
    <location>
        <begin position="627"/>
        <end position="648"/>
    </location>
</feature>
<dbReference type="InterPro" id="IPR021280">
    <property type="entry name" value="TMEM260-like"/>
</dbReference>
<feature type="transmembrane region" description="Helical" evidence="1">
    <location>
        <begin position="597"/>
        <end position="615"/>
    </location>
</feature>
<sequence>MKQYKTFNNLFGWIVFCIAAIVYCLTIESTASFWDCGEFITSGYKLEVGHPPGAPFFMLTANFFTQFVSDPSLVARMVNYMSALMSAACIMFLFWSITHLVKKLVVNDEKNITAGQFVIVMGSGLVGALVYTFSDTFWFSAVESEVYAYSSLFTAVVFWLILKWEGVADQPHSDRWIILIAYLTGLSIGVHLLNLLCLPAIVLIYYYKKNPTANVKGSLLALTGSAVLVAAVLYGVVPGVVKVGGWFELLFVNGMDMPFNTGVIVYIIMLLMMIIWSVYESYTDRSRKRMNLSFLGTVAILGIPFYGYGVSSVVIGFLILGGLSIYLFSKNSNKTYRINARTMNTALLSVMMVIVGYSSYALIMIRSTANPPMDQNSPEDVFTLGEYLGREQYGTRPLFYGQTYSSRVALDVKGDYCEPRQEEEKTKYIRKVKQSSEEKDRYLGIHARTDYEYAQNMLFPRMYSSSYANEYKQWMDIKGHNVSYDQCGEHIMVTIPTQWENIKFFFSYQLNFMYWRYFMWNFAGRQNDIQGNGEIESGNWITGIPFIDNLLIDNQKMMPQELKDNKGHNVYYCLPLLLGIIGLLWQSYRGLKGIRQFWVVFFLFFMTGIAIVVYLNQTPSQPRERDYAYAGSFYAFSIWIGMGVAGVSHLLQKYGKMKEFPAALLSLVCLLVPVQMAGQTWDDHDRSGRYVCRDFGQNYLMSLQESGNPIIFTNGDNDTFPLWYNQETEGFRTDVRTCNLSYLQIDWYIDQMKRPAYNSPAVPITWNRTEYAEGINDVVYVRPEVKEQIDKMYGLTKSQGTSESISSEVQSNIREAFGDNPYELKNILKYWVRSSNEGLRIIPTDSIVMKIDKEAVRRSGMMIPAALGDSIPDYMHISLKGKRVLYKNELMMLEMLANANWERPIYIAISVGTENQLGMGNHFIQEGLAYRFTPFDTQALGAMIDSEKMHNNLMTKFKFGGIDKPGIYLDENVMRMCLSHRRLFIQVAIQLWNEDKKEEALNVLNYCEQKIPDYNVPHEHSSQTMAELYYQLGEKEKADKIMGILANNVVEYVSWYLGMNNLQLYLSLANVSYYLTSLNGYIKTMNKYKSELSAVYTDLLNQLEDIYKMRTE</sequence>
<dbReference type="PANTHER" id="PTHR16214">
    <property type="entry name" value="TRANSMEMBRANE PROTEIN 260"/>
    <property type="match status" value="1"/>
</dbReference>
<keyword evidence="1" id="KW-1133">Transmembrane helix</keyword>